<keyword evidence="13" id="KW-1208">Phospholipid metabolism</keyword>
<dbReference type="InterPro" id="IPR004570">
    <property type="entry name" value="Phosphatidylglycerol_P_synth"/>
</dbReference>
<dbReference type="PANTHER" id="PTHR14269">
    <property type="entry name" value="CDP-DIACYLGLYCEROL--GLYCEROL-3-PHOSPHATE 3-PHOSPHATIDYLTRANSFERASE-RELATED"/>
    <property type="match status" value="1"/>
</dbReference>
<evidence type="ECO:0000256" key="17">
    <source>
        <dbReference type="SAM" id="Phobius"/>
    </source>
</evidence>
<evidence type="ECO:0000256" key="2">
    <source>
        <dbReference type="ARBA" id="ARBA00005042"/>
    </source>
</evidence>
<dbReference type="PANTHER" id="PTHR14269:SF11">
    <property type="entry name" value="CDP-DIACYLGLYCEROL--GLYCEROL-3-PHOSPHATE 3-PHOSPHATIDYLTRANSFERASE"/>
    <property type="match status" value="1"/>
</dbReference>
<dbReference type="KEGG" id="dpi:BN4_10359"/>
<sequence>MAQDDIWTIPNILTLSRILLTPVFVMAYTSENFNLAWILFAIAGLTDALDGFLARIWNQRTQLGAMLDPLADKALLVTSFVCLALKLWLPTWLAVLVVSRDVIIIGGLFALNLWGVDVKNRIQPIWVSKLTTVVQIFLIIYVMITRTFSLEFPFILNIMVWVTAFLTIWSGGAYLKRGFALFEEVNGD</sequence>
<dbReference type="PROSITE" id="PS00379">
    <property type="entry name" value="CDP_ALCOHOL_P_TRANSF"/>
    <property type="match status" value="1"/>
</dbReference>
<feature type="transmembrane region" description="Helical" evidence="17">
    <location>
        <begin position="95"/>
        <end position="114"/>
    </location>
</feature>
<evidence type="ECO:0000256" key="10">
    <source>
        <dbReference type="ARBA" id="ARBA00023098"/>
    </source>
</evidence>
<evidence type="ECO:0000313" key="19">
    <source>
        <dbReference type="Proteomes" id="UP000011724"/>
    </source>
</evidence>
<comment type="similarity">
    <text evidence="3 16">Belongs to the CDP-alcohol phosphatidyltransferase class-I family.</text>
</comment>
<dbReference type="eggNOG" id="COG0558">
    <property type="taxonomic scope" value="Bacteria"/>
</dbReference>
<dbReference type="InterPro" id="IPR043130">
    <property type="entry name" value="CDP-OH_PTrfase_TM_dom"/>
</dbReference>
<dbReference type="RefSeq" id="WP_015413652.1">
    <property type="nucleotide sequence ID" value="NC_020409.1"/>
</dbReference>
<evidence type="ECO:0000313" key="18">
    <source>
        <dbReference type="EMBL" id="CCH47597.1"/>
    </source>
</evidence>
<dbReference type="BioCyc" id="DPIE1322246:BN4_RS01875-MONOMER"/>
<dbReference type="InterPro" id="IPR000462">
    <property type="entry name" value="CDP-OH_P_trans"/>
</dbReference>
<dbReference type="GO" id="GO:0016020">
    <property type="term" value="C:membrane"/>
    <property type="evidence" value="ECO:0007669"/>
    <property type="project" value="UniProtKB-SubCell"/>
</dbReference>
<dbReference type="PATRIC" id="fig|879567.3.peg.370"/>
<comment type="pathway">
    <text evidence="2">Phospholipid metabolism; phosphatidylglycerol biosynthesis; phosphatidylglycerol from CDP-diacylglycerol: step 1/2.</text>
</comment>
<dbReference type="HOGENOM" id="CLU_051314_6_2_7"/>
<evidence type="ECO:0000256" key="8">
    <source>
        <dbReference type="ARBA" id="ARBA00022692"/>
    </source>
</evidence>
<reference evidence="18 19" key="1">
    <citation type="journal article" date="2013" name="PLoS ONE">
        <title>The first genomic and proteomic characterization of a deep-sea sulfate reducer: insights into the piezophilic lifestyle of Desulfovibrio piezophilus.</title>
        <authorList>
            <person name="Pradel N."/>
            <person name="Ji B."/>
            <person name="Gimenez G."/>
            <person name="Talla E."/>
            <person name="Lenoble P."/>
            <person name="Garel M."/>
            <person name="Tamburini C."/>
            <person name="Fourquet P."/>
            <person name="Lebrun R."/>
            <person name="Bertin P."/>
            <person name="Denis Y."/>
            <person name="Pophillat M."/>
            <person name="Barbe V."/>
            <person name="Ollivier B."/>
            <person name="Dolla A."/>
        </authorList>
    </citation>
    <scope>NUCLEOTIDE SEQUENCE [LARGE SCALE GENOMIC DNA]</scope>
    <source>
        <strain evidence="19">DSM 10523 / SB164P1</strain>
    </source>
</reference>
<keyword evidence="6" id="KW-0444">Lipid biosynthesis</keyword>
<protein>
    <recommendedName>
        <fullName evidence="5 15">CDP-diacylglycerol--glycerol-3-phosphate 3-phosphatidyltransferase</fullName>
        <ecNumber evidence="4 15">2.7.8.5</ecNumber>
    </recommendedName>
</protein>
<dbReference type="NCBIfam" id="TIGR00560">
    <property type="entry name" value="pgsA"/>
    <property type="match status" value="1"/>
</dbReference>
<dbReference type="PIRSF" id="PIRSF000847">
    <property type="entry name" value="Phos_ph_gly_syn"/>
    <property type="match status" value="1"/>
</dbReference>
<organism evidence="18 19">
    <name type="scientific">Pseudodesulfovibrio piezophilus (strain DSM 21447 / JCM 15486 / C1TLV30)</name>
    <name type="common">Desulfovibrio piezophilus</name>
    <dbReference type="NCBI Taxonomy" id="1322246"/>
    <lineage>
        <taxon>Bacteria</taxon>
        <taxon>Pseudomonadati</taxon>
        <taxon>Thermodesulfobacteriota</taxon>
        <taxon>Desulfovibrionia</taxon>
        <taxon>Desulfovibrionales</taxon>
        <taxon>Desulfovibrionaceae</taxon>
    </lineage>
</organism>
<keyword evidence="19" id="KW-1185">Reference proteome</keyword>
<accession>M1WQA8</accession>
<dbReference type="InterPro" id="IPR050324">
    <property type="entry name" value="CDP-alcohol_PTase-I"/>
</dbReference>
<reference evidence="19" key="2">
    <citation type="journal article" date="2013" name="Stand. Genomic Sci.">
        <title>Complete genome sequence of Desulfocapsa sulfexigens, a marine deltaproteobacterium specialized in disproportionating inorganic sulfur compounds.</title>
        <authorList>
            <person name="Finster K.W."/>
            <person name="Kjeldsen K.U."/>
            <person name="Kube M."/>
            <person name="Reinhardt R."/>
            <person name="Mussmann M."/>
            <person name="Amann R."/>
            <person name="Schreiber L."/>
        </authorList>
    </citation>
    <scope>NUCLEOTIDE SEQUENCE [LARGE SCALE GENOMIC DNA]</scope>
    <source>
        <strain evidence="19">DSM 10523 / SB164P1</strain>
    </source>
</reference>
<keyword evidence="11 17" id="KW-0472">Membrane</keyword>
<dbReference type="Gene3D" id="1.20.120.1760">
    <property type="match status" value="1"/>
</dbReference>
<dbReference type="STRING" id="1322246.BN4_10359"/>
<keyword evidence="8 17" id="KW-0812">Transmembrane</keyword>
<keyword evidence="10" id="KW-0443">Lipid metabolism</keyword>
<comment type="catalytic activity">
    <reaction evidence="14">
        <text>a CDP-1,2-diacyl-sn-glycerol + sn-glycerol 3-phosphate = a 1,2-diacyl-sn-glycero-3-phospho-(1'-sn-glycero-3'-phosphate) + CMP + H(+)</text>
        <dbReference type="Rhea" id="RHEA:12593"/>
        <dbReference type="ChEBI" id="CHEBI:15378"/>
        <dbReference type="ChEBI" id="CHEBI:57597"/>
        <dbReference type="ChEBI" id="CHEBI:58332"/>
        <dbReference type="ChEBI" id="CHEBI:60110"/>
        <dbReference type="ChEBI" id="CHEBI:60377"/>
        <dbReference type="EC" id="2.7.8.5"/>
    </reaction>
</comment>
<dbReference type="InterPro" id="IPR048254">
    <property type="entry name" value="CDP_ALCOHOL_P_TRANSF_CS"/>
</dbReference>
<evidence type="ECO:0000256" key="9">
    <source>
        <dbReference type="ARBA" id="ARBA00022989"/>
    </source>
</evidence>
<feature type="transmembrane region" description="Helical" evidence="17">
    <location>
        <begin position="12"/>
        <end position="29"/>
    </location>
</feature>
<evidence type="ECO:0000256" key="7">
    <source>
        <dbReference type="ARBA" id="ARBA00022679"/>
    </source>
</evidence>
<dbReference type="Proteomes" id="UP000011724">
    <property type="component" value="Chromosome"/>
</dbReference>
<gene>
    <name evidence="18" type="primary">pgsA</name>
    <name evidence="18" type="ordered locus">BN4_10359</name>
</gene>
<evidence type="ECO:0000256" key="5">
    <source>
        <dbReference type="ARBA" id="ARBA00014944"/>
    </source>
</evidence>
<dbReference type="GO" id="GO:0046474">
    <property type="term" value="P:glycerophospholipid biosynthetic process"/>
    <property type="evidence" value="ECO:0007669"/>
    <property type="project" value="TreeGrafter"/>
</dbReference>
<comment type="subcellular location">
    <subcellularLocation>
        <location evidence="1">Membrane</location>
        <topology evidence="1">Multi-pass membrane protein</topology>
    </subcellularLocation>
</comment>
<feature type="transmembrane region" description="Helical" evidence="17">
    <location>
        <begin position="126"/>
        <end position="148"/>
    </location>
</feature>
<evidence type="ECO:0000256" key="1">
    <source>
        <dbReference type="ARBA" id="ARBA00004141"/>
    </source>
</evidence>
<evidence type="ECO:0000256" key="4">
    <source>
        <dbReference type="ARBA" id="ARBA00013170"/>
    </source>
</evidence>
<evidence type="ECO:0000256" key="15">
    <source>
        <dbReference type="NCBIfam" id="TIGR00560"/>
    </source>
</evidence>
<name>M1WQA8_PSEP2</name>
<evidence type="ECO:0000256" key="14">
    <source>
        <dbReference type="ARBA" id="ARBA00048586"/>
    </source>
</evidence>
<evidence type="ECO:0000256" key="16">
    <source>
        <dbReference type="RuleBase" id="RU003750"/>
    </source>
</evidence>
<evidence type="ECO:0000256" key="6">
    <source>
        <dbReference type="ARBA" id="ARBA00022516"/>
    </source>
</evidence>
<dbReference type="OrthoDB" id="9796672at2"/>
<feature type="transmembrane region" description="Helical" evidence="17">
    <location>
        <begin position="154"/>
        <end position="175"/>
    </location>
</feature>
<evidence type="ECO:0000256" key="11">
    <source>
        <dbReference type="ARBA" id="ARBA00023136"/>
    </source>
</evidence>
<dbReference type="EC" id="2.7.8.5" evidence="4 15"/>
<proteinExistence type="inferred from homology"/>
<keyword evidence="12" id="KW-0594">Phospholipid biosynthesis</keyword>
<feature type="transmembrane region" description="Helical" evidence="17">
    <location>
        <begin position="35"/>
        <end position="58"/>
    </location>
</feature>
<dbReference type="GO" id="GO:0008444">
    <property type="term" value="F:CDP-diacylglycerol-glycerol-3-phosphate 3-phosphatidyltransferase activity"/>
    <property type="evidence" value="ECO:0007669"/>
    <property type="project" value="UniProtKB-UniRule"/>
</dbReference>
<keyword evidence="9 17" id="KW-1133">Transmembrane helix</keyword>
<dbReference type="Pfam" id="PF01066">
    <property type="entry name" value="CDP-OH_P_transf"/>
    <property type="match status" value="1"/>
</dbReference>
<evidence type="ECO:0000256" key="3">
    <source>
        <dbReference type="ARBA" id="ARBA00010441"/>
    </source>
</evidence>
<dbReference type="AlphaFoldDB" id="M1WQA8"/>
<evidence type="ECO:0000256" key="13">
    <source>
        <dbReference type="ARBA" id="ARBA00023264"/>
    </source>
</evidence>
<dbReference type="EMBL" id="FO203427">
    <property type="protein sequence ID" value="CCH47597.1"/>
    <property type="molecule type" value="Genomic_DNA"/>
</dbReference>
<evidence type="ECO:0000256" key="12">
    <source>
        <dbReference type="ARBA" id="ARBA00023209"/>
    </source>
</evidence>
<keyword evidence="7 16" id="KW-0808">Transferase</keyword>